<dbReference type="OrthoDB" id="9788659at2"/>
<keyword evidence="8" id="KW-1133">Transmembrane helix</keyword>
<dbReference type="KEGG" id="stur:STURON_00181"/>
<dbReference type="SMART" id="SM00220">
    <property type="entry name" value="S_TKc"/>
    <property type="match status" value="1"/>
</dbReference>
<dbReference type="InterPro" id="IPR000719">
    <property type="entry name" value="Prot_kinase_dom"/>
</dbReference>
<dbReference type="Gene3D" id="1.10.510.10">
    <property type="entry name" value="Transferase(Phosphotransferase) domain 1"/>
    <property type="match status" value="1"/>
</dbReference>
<keyword evidence="1 10" id="KW-0723">Serine/threonine-protein kinase</keyword>
<dbReference type="STRING" id="216946.STURO_v1c01790"/>
<evidence type="ECO:0000256" key="7">
    <source>
        <dbReference type="PROSITE-ProRule" id="PRU10141"/>
    </source>
</evidence>
<gene>
    <name evidence="10" type="ORF">STURON_00181</name>
</gene>
<keyword evidence="3" id="KW-0808">Transferase</keyword>
<dbReference type="InterPro" id="IPR008271">
    <property type="entry name" value="Ser/Thr_kinase_AS"/>
</dbReference>
<dbReference type="PATRIC" id="fig|216946.3.peg.179"/>
<keyword evidence="11" id="KW-1185">Reference proteome</keyword>
<evidence type="ECO:0000256" key="5">
    <source>
        <dbReference type="ARBA" id="ARBA00022777"/>
    </source>
</evidence>
<dbReference type="GO" id="GO:0005524">
    <property type="term" value="F:ATP binding"/>
    <property type="evidence" value="ECO:0007669"/>
    <property type="project" value="UniProtKB-UniRule"/>
</dbReference>
<accession>A0A0K1P6A8</accession>
<keyword evidence="8" id="KW-0812">Transmembrane</keyword>
<evidence type="ECO:0000256" key="6">
    <source>
        <dbReference type="ARBA" id="ARBA00022840"/>
    </source>
</evidence>
<dbReference type="AlphaFoldDB" id="A0A0K1P6A8"/>
<evidence type="ECO:0000259" key="9">
    <source>
        <dbReference type="PROSITE" id="PS50011"/>
    </source>
</evidence>
<feature type="binding site" evidence="7">
    <location>
        <position position="52"/>
    </location>
    <ligand>
        <name>ATP</name>
        <dbReference type="ChEBI" id="CHEBI:30616"/>
    </ligand>
</feature>
<evidence type="ECO:0000313" key="10">
    <source>
        <dbReference type="EMBL" id="AKU79427.1"/>
    </source>
</evidence>
<sequence>MQEYIKGDLLADRYQVIERLGKGGMASVYKSIDLYTKNIVAVKIISPEIVLKPAGQERFEIEKEAFAKLGNNPYVVKLYDVFQSGSDWFIILENVDGGTLKDKYQQFGAMTLSEIKFYFTKLCDALDNAHKLGIIHRDIKPDNVLLTKSGQVKLADFGISVMEGFESEAEKAIGTPKYMPPEVIAAQKPTPQSDIYSLGIMLYEFSTGIAPFIGKDPKKIATRHIKESPTYPRLINPAIPQSLENIILKMIEKEPNFRYQSAAEVKEDILKVRQTDIVKQYNYHNKILFINSSKSKKIKVGTYYDKLPFIAKNKFSILLSFIILSFILAFALVLVFV</sequence>
<feature type="transmembrane region" description="Helical" evidence="8">
    <location>
        <begin position="315"/>
        <end position="336"/>
    </location>
</feature>
<dbReference type="EMBL" id="CP012328">
    <property type="protein sequence ID" value="AKU79427.1"/>
    <property type="molecule type" value="Genomic_DNA"/>
</dbReference>
<dbReference type="SUPFAM" id="SSF56112">
    <property type="entry name" value="Protein kinase-like (PK-like)"/>
    <property type="match status" value="1"/>
</dbReference>
<organism evidence="10 11">
    <name type="scientific">Spiroplasma turonicum</name>
    <dbReference type="NCBI Taxonomy" id="216946"/>
    <lineage>
        <taxon>Bacteria</taxon>
        <taxon>Bacillati</taxon>
        <taxon>Mycoplasmatota</taxon>
        <taxon>Mollicutes</taxon>
        <taxon>Entomoplasmatales</taxon>
        <taxon>Spiroplasmataceae</taxon>
        <taxon>Spiroplasma</taxon>
    </lineage>
</organism>
<dbReference type="CDD" id="cd14014">
    <property type="entry name" value="STKc_PknB_like"/>
    <property type="match status" value="1"/>
</dbReference>
<reference evidence="10 11" key="1">
    <citation type="journal article" date="2015" name="Genome Announc.">
        <title>Complete Genome Sequence of Spiroplasma turonicum Strain Tab4cT, a Parasite of a Horse Fly, Haematopota sp. (Diptera: Tabanidae).</title>
        <authorList>
            <person name="Davis R.E."/>
            <person name="Shao J."/>
            <person name="Zhao Y."/>
            <person name="Gasparich G.E."/>
            <person name="Gaynor B.J."/>
            <person name="Donofrio N."/>
        </authorList>
    </citation>
    <scope>NUCLEOTIDE SEQUENCE [LARGE SCALE GENOMIC DNA]</scope>
    <source>
        <strain evidence="10 11">Tab4c</strain>
    </source>
</reference>
<dbReference type="PANTHER" id="PTHR24351">
    <property type="entry name" value="RIBOSOMAL PROTEIN S6 KINASE"/>
    <property type="match status" value="1"/>
</dbReference>
<proteinExistence type="predicted"/>
<evidence type="ECO:0000256" key="4">
    <source>
        <dbReference type="ARBA" id="ARBA00022741"/>
    </source>
</evidence>
<name>A0A0K1P6A8_9MOLU</name>
<keyword evidence="2" id="KW-0597">Phosphoprotein</keyword>
<dbReference type="InterPro" id="IPR011009">
    <property type="entry name" value="Kinase-like_dom_sf"/>
</dbReference>
<dbReference type="PROSITE" id="PS00108">
    <property type="entry name" value="PROTEIN_KINASE_ST"/>
    <property type="match status" value="1"/>
</dbReference>
<evidence type="ECO:0000256" key="3">
    <source>
        <dbReference type="ARBA" id="ARBA00022679"/>
    </source>
</evidence>
<keyword evidence="4 7" id="KW-0547">Nucleotide-binding</keyword>
<dbReference type="InterPro" id="IPR017441">
    <property type="entry name" value="Protein_kinase_ATP_BS"/>
</dbReference>
<dbReference type="Pfam" id="PF00069">
    <property type="entry name" value="Pkinase"/>
    <property type="match status" value="1"/>
</dbReference>
<keyword evidence="5 10" id="KW-0418">Kinase</keyword>
<evidence type="ECO:0000256" key="8">
    <source>
        <dbReference type="SAM" id="Phobius"/>
    </source>
</evidence>
<dbReference type="PROSITE" id="PS50011">
    <property type="entry name" value="PROTEIN_KINASE_DOM"/>
    <property type="match status" value="1"/>
</dbReference>
<dbReference type="Proteomes" id="UP000067243">
    <property type="component" value="Chromosome"/>
</dbReference>
<keyword evidence="6 7" id="KW-0067">ATP-binding</keyword>
<protein>
    <submittedName>
        <fullName evidence="10">Serine/threonine protein kinase</fullName>
    </submittedName>
</protein>
<dbReference type="RefSeq" id="WP_075048033.1">
    <property type="nucleotide sequence ID" value="NZ_CP012328.1"/>
</dbReference>
<feature type="domain" description="Protein kinase" evidence="9">
    <location>
        <begin position="14"/>
        <end position="270"/>
    </location>
</feature>
<keyword evidence="8" id="KW-0472">Membrane</keyword>
<dbReference type="GO" id="GO:0004674">
    <property type="term" value="F:protein serine/threonine kinase activity"/>
    <property type="evidence" value="ECO:0007669"/>
    <property type="project" value="UniProtKB-KW"/>
</dbReference>
<evidence type="ECO:0000256" key="1">
    <source>
        <dbReference type="ARBA" id="ARBA00022527"/>
    </source>
</evidence>
<evidence type="ECO:0000313" key="11">
    <source>
        <dbReference type="Proteomes" id="UP000067243"/>
    </source>
</evidence>
<evidence type="ECO:0000256" key="2">
    <source>
        <dbReference type="ARBA" id="ARBA00022553"/>
    </source>
</evidence>
<dbReference type="PROSITE" id="PS00107">
    <property type="entry name" value="PROTEIN_KINASE_ATP"/>
    <property type="match status" value="1"/>
</dbReference>